<gene>
    <name evidence="1" type="ORF">BaRGS_00037964</name>
</gene>
<organism evidence="1 2">
    <name type="scientific">Batillaria attramentaria</name>
    <dbReference type="NCBI Taxonomy" id="370345"/>
    <lineage>
        <taxon>Eukaryota</taxon>
        <taxon>Metazoa</taxon>
        <taxon>Spiralia</taxon>
        <taxon>Lophotrochozoa</taxon>
        <taxon>Mollusca</taxon>
        <taxon>Gastropoda</taxon>
        <taxon>Caenogastropoda</taxon>
        <taxon>Sorbeoconcha</taxon>
        <taxon>Cerithioidea</taxon>
        <taxon>Batillariidae</taxon>
        <taxon>Batillaria</taxon>
    </lineage>
</organism>
<evidence type="ECO:0000313" key="2">
    <source>
        <dbReference type="Proteomes" id="UP001519460"/>
    </source>
</evidence>
<comment type="caution">
    <text evidence="1">The sequence shown here is derived from an EMBL/GenBank/DDBJ whole genome shotgun (WGS) entry which is preliminary data.</text>
</comment>
<dbReference type="EMBL" id="JACVVK020000591">
    <property type="protein sequence ID" value="KAK7464040.1"/>
    <property type="molecule type" value="Genomic_DNA"/>
</dbReference>
<name>A0ABD0J760_9CAEN</name>
<keyword evidence="2" id="KW-1185">Reference proteome</keyword>
<dbReference type="AlphaFoldDB" id="A0ABD0J760"/>
<proteinExistence type="predicted"/>
<evidence type="ECO:0000313" key="1">
    <source>
        <dbReference type="EMBL" id="KAK7464040.1"/>
    </source>
</evidence>
<sequence>MTKVKFAGKHCQKKKATPFSSRAVFDKVAASQCLQLGKKTSTVSPGVCVKGDAYIIIKAISACLNDVRRLQDLLLVLTPPEVFPRSMDAGKLGIGDGSDFSKTLS</sequence>
<reference evidence="1 2" key="1">
    <citation type="journal article" date="2023" name="Sci. Data">
        <title>Genome assembly of the Korean intertidal mud-creeper Batillaria attramentaria.</title>
        <authorList>
            <person name="Patra A.K."/>
            <person name="Ho P.T."/>
            <person name="Jun S."/>
            <person name="Lee S.J."/>
            <person name="Kim Y."/>
            <person name="Won Y.J."/>
        </authorList>
    </citation>
    <scope>NUCLEOTIDE SEQUENCE [LARGE SCALE GENOMIC DNA]</scope>
    <source>
        <strain evidence="1">Wonlab-2016</strain>
    </source>
</reference>
<accession>A0ABD0J760</accession>
<protein>
    <submittedName>
        <fullName evidence="1">Uncharacterized protein</fullName>
    </submittedName>
</protein>
<dbReference type="Proteomes" id="UP001519460">
    <property type="component" value="Unassembled WGS sequence"/>
</dbReference>